<dbReference type="Gene3D" id="3.40.630.30">
    <property type="match status" value="2"/>
</dbReference>
<keyword evidence="3" id="KW-1185">Reference proteome</keyword>
<evidence type="ECO:0000259" key="1">
    <source>
        <dbReference type="PROSITE" id="PS51186"/>
    </source>
</evidence>
<feature type="domain" description="N-acetyltransferase" evidence="1">
    <location>
        <begin position="2"/>
        <end position="143"/>
    </location>
</feature>
<sequence length="392" mass="46096">MITYQIVQSNDYKKVLKLKNYCFRPAYEGKRLEDFMHWVNVSTIQGAFDQEELVSQLIILPLQMTVFGVPYDMGGIGFVSTYPEYRNAGIMKQVLLRSLETMRERGQLLSVLSPFSVSFYRHFGWELFFDKVQYELPAQQLVPSGKTIGNIHRIDELNPDFDHWFSKIKTFYNEQIAIQNGRLIREDDWWQRLLRRTSGTSFAVYTDELGKVMGYIRYTIQNLTLELLDFNAINYESQQNLWQFIQSHTAEVEKIIGEASNQESFGTAFLNPQFQQQIVQDKMIRIIDVERFLYSYPFEKIDDPLYLNVQDKQAEWNNQIFKIEQEGQVTIVKTPKNEEMLTMDIGKLSALMVGYHSLDYYVFRKEASGSDKTINQWSNALPKGYPSFYDYF</sequence>
<dbReference type="Proteomes" id="UP000638836">
    <property type="component" value="Unassembled WGS sequence"/>
</dbReference>
<dbReference type="InterPro" id="IPR051554">
    <property type="entry name" value="Acetyltransferase_Eis"/>
</dbReference>
<dbReference type="PROSITE" id="PS51186">
    <property type="entry name" value="GNAT"/>
    <property type="match status" value="1"/>
</dbReference>
<comment type="caution">
    <text evidence="2">The sequence shown here is derived from an EMBL/GenBank/DDBJ whole genome shotgun (WGS) entry which is preliminary data.</text>
</comment>
<dbReference type="EMBL" id="WNJQ01000001">
    <property type="protein sequence ID" value="MBC9824641.1"/>
    <property type="molecule type" value="Genomic_DNA"/>
</dbReference>
<reference evidence="2 3" key="1">
    <citation type="journal article" date="2020" name="Microorganisms">
        <title>New Insight into Antimicrobial Compounds from Food and Marine-Sourced Carnobacterium Species through Phenotype and Genome Analyses.</title>
        <authorList>
            <person name="Begrem S."/>
            <person name="Ivaniuk F."/>
            <person name="Gigout-Chevalier F."/>
            <person name="Kolypczuk L."/>
            <person name="Bonnetot S."/>
            <person name="Leroi F."/>
            <person name="Grovel O."/>
            <person name="Delbarre-Ladrat C."/>
            <person name="Passerini D."/>
        </authorList>
    </citation>
    <scope>NUCLEOTIDE SEQUENCE [LARGE SCALE GENOMIC DNA]</scope>
    <source>
        <strain evidence="2 3">MIP2551</strain>
    </source>
</reference>
<dbReference type="SUPFAM" id="SSF55729">
    <property type="entry name" value="Acyl-CoA N-acyltransferases (Nat)"/>
    <property type="match status" value="1"/>
</dbReference>
<dbReference type="InterPro" id="IPR036527">
    <property type="entry name" value="SCP2_sterol-bd_dom_sf"/>
</dbReference>
<dbReference type="InterPro" id="IPR041380">
    <property type="entry name" value="Acetyltransf_17"/>
</dbReference>
<evidence type="ECO:0000313" key="2">
    <source>
        <dbReference type="EMBL" id="MBC9824641.1"/>
    </source>
</evidence>
<proteinExistence type="predicted"/>
<dbReference type="PANTHER" id="PTHR37817">
    <property type="entry name" value="N-ACETYLTRANSFERASE EIS"/>
    <property type="match status" value="1"/>
</dbReference>
<protein>
    <submittedName>
        <fullName evidence="2">GNAT family N-acetyltransferase</fullName>
    </submittedName>
</protein>
<organism evidence="2 3">
    <name type="scientific">Carnobacterium inhibens</name>
    <dbReference type="NCBI Taxonomy" id="147709"/>
    <lineage>
        <taxon>Bacteria</taxon>
        <taxon>Bacillati</taxon>
        <taxon>Bacillota</taxon>
        <taxon>Bacilli</taxon>
        <taxon>Lactobacillales</taxon>
        <taxon>Carnobacteriaceae</taxon>
        <taxon>Carnobacterium</taxon>
    </lineage>
</organism>
<dbReference type="InterPro" id="IPR025559">
    <property type="entry name" value="Eis_dom"/>
</dbReference>
<dbReference type="Pfam" id="PF17668">
    <property type="entry name" value="Acetyltransf_17"/>
    <property type="match status" value="1"/>
</dbReference>
<dbReference type="SUPFAM" id="SSF55718">
    <property type="entry name" value="SCP-like"/>
    <property type="match status" value="1"/>
</dbReference>
<dbReference type="InterPro" id="IPR000182">
    <property type="entry name" value="GNAT_dom"/>
</dbReference>
<dbReference type="RefSeq" id="WP_187948555.1">
    <property type="nucleotide sequence ID" value="NZ_WNJQ01000001.1"/>
</dbReference>
<dbReference type="InterPro" id="IPR016181">
    <property type="entry name" value="Acyl_CoA_acyltransferase"/>
</dbReference>
<dbReference type="Gene3D" id="3.30.1050.10">
    <property type="entry name" value="SCP2 sterol-binding domain"/>
    <property type="match status" value="1"/>
</dbReference>
<name>A0ABR7T9Q2_9LACT</name>
<dbReference type="PANTHER" id="PTHR37817:SF1">
    <property type="entry name" value="N-ACETYLTRANSFERASE EIS"/>
    <property type="match status" value="1"/>
</dbReference>
<dbReference type="Pfam" id="PF13530">
    <property type="entry name" value="SCP2_2"/>
    <property type="match status" value="1"/>
</dbReference>
<accession>A0ABR7T9Q2</accession>
<gene>
    <name evidence="2" type="ORF">GLO26_02200</name>
</gene>
<dbReference type="Pfam" id="PF13527">
    <property type="entry name" value="Acetyltransf_9"/>
    <property type="match status" value="1"/>
</dbReference>
<evidence type="ECO:0000313" key="3">
    <source>
        <dbReference type="Proteomes" id="UP000638836"/>
    </source>
</evidence>